<evidence type="ECO:0000256" key="10">
    <source>
        <dbReference type="SAM" id="MobiDB-lite"/>
    </source>
</evidence>
<dbReference type="AlphaFoldDB" id="A0A176K1C4"/>
<dbReference type="Gene3D" id="3.30.420.40">
    <property type="match status" value="2"/>
</dbReference>
<evidence type="ECO:0000313" key="12">
    <source>
        <dbReference type="Proteomes" id="UP000077339"/>
    </source>
</evidence>
<dbReference type="InterPro" id="IPR012725">
    <property type="entry name" value="Chaperone_DnaK"/>
</dbReference>
<evidence type="ECO:0000256" key="3">
    <source>
        <dbReference type="ARBA" id="ARBA00022741"/>
    </source>
</evidence>
<protein>
    <recommendedName>
        <fullName evidence="7">Chaperone protein DnaK</fullName>
    </recommendedName>
    <alternativeName>
        <fullName evidence="7">HSP70</fullName>
    </alternativeName>
    <alternativeName>
        <fullName evidence="7">Heat shock 70 kDa protein</fullName>
    </alternativeName>
    <alternativeName>
        <fullName evidence="7">Heat shock protein 70</fullName>
    </alternativeName>
</protein>
<dbReference type="FunFam" id="1.20.1270.10:FF:000001">
    <property type="entry name" value="Molecular chaperone DnaK"/>
    <property type="match status" value="1"/>
</dbReference>
<dbReference type="GO" id="GO:0140662">
    <property type="term" value="F:ATP-dependent protein folding chaperone"/>
    <property type="evidence" value="ECO:0007669"/>
    <property type="project" value="InterPro"/>
</dbReference>
<reference evidence="11 12" key="1">
    <citation type="submission" date="2014-02" db="EMBL/GenBank/DDBJ databases">
        <title>Kosmotoga genome sequencing.</title>
        <authorList>
            <person name="Pollo S.M."/>
            <person name="Charchuk R."/>
            <person name="Nesbo C.L."/>
        </authorList>
    </citation>
    <scope>NUCLEOTIDE SEQUENCE [LARGE SCALE GENOMIC DNA]</scope>
    <source>
        <strain evidence="11 12">S304</strain>
    </source>
</reference>
<dbReference type="InterPro" id="IPR029048">
    <property type="entry name" value="HSP70_C_sf"/>
</dbReference>
<evidence type="ECO:0000313" key="11">
    <source>
        <dbReference type="EMBL" id="OAA30952.1"/>
    </source>
</evidence>
<keyword evidence="5 7" id="KW-0346">Stress response</keyword>
<dbReference type="SUPFAM" id="SSF100920">
    <property type="entry name" value="Heat shock protein 70kD (HSP70), peptide-binding domain"/>
    <property type="match status" value="1"/>
</dbReference>
<keyword evidence="4 7" id="KW-0067">ATP-binding</keyword>
<dbReference type="OrthoDB" id="9766019at2"/>
<keyword evidence="2 7" id="KW-0597">Phosphoprotein</keyword>
<comment type="function">
    <text evidence="7">Acts as a chaperone.</text>
</comment>
<dbReference type="Gene3D" id="3.90.640.10">
    <property type="entry name" value="Actin, Chain A, domain 4"/>
    <property type="match status" value="1"/>
</dbReference>
<dbReference type="GO" id="GO:0005524">
    <property type="term" value="F:ATP binding"/>
    <property type="evidence" value="ECO:0007669"/>
    <property type="project" value="UniProtKB-UniRule"/>
</dbReference>
<feature type="coiled-coil region" evidence="9">
    <location>
        <begin position="482"/>
        <end position="529"/>
    </location>
</feature>
<dbReference type="NCBIfam" id="TIGR02350">
    <property type="entry name" value="prok_dnaK"/>
    <property type="match status" value="1"/>
</dbReference>
<dbReference type="InterPro" id="IPR043129">
    <property type="entry name" value="ATPase_NBD"/>
</dbReference>
<dbReference type="SUPFAM" id="SSF100934">
    <property type="entry name" value="Heat shock protein 70kD (HSP70), C-terminal subdomain"/>
    <property type="match status" value="1"/>
</dbReference>
<dbReference type="FunFam" id="2.60.34.10:FF:000014">
    <property type="entry name" value="Chaperone protein DnaK HSP70"/>
    <property type="match status" value="1"/>
</dbReference>
<dbReference type="STRING" id="1453497.AT15_08200"/>
<comment type="caution">
    <text evidence="11">The sequence shown here is derived from an EMBL/GenBank/DDBJ whole genome shotgun (WGS) entry which is preliminary data.</text>
</comment>
<dbReference type="Gene3D" id="2.60.34.10">
    <property type="entry name" value="Substrate Binding Domain Of DNAk, Chain A, domain 1"/>
    <property type="match status" value="1"/>
</dbReference>
<keyword evidence="3 7" id="KW-0547">Nucleotide-binding</keyword>
<comment type="similarity">
    <text evidence="1 7 8">Belongs to the heat shock protein 70 family.</text>
</comment>
<evidence type="ECO:0000256" key="4">
    <source>
        <dbReference type="ARBA" id="ARBA00022840"/>
    </source>
</evidence>
<evidence type="ECO:0000256" key="9">
    <source>
        <dbReference type="SAM" id="Coils"/>
    </source>
</evidence>
<comment type="induction">
    <text evidence="7">By stress conditions e.g. heat shock.</text>
</comment>
<dbReference type="HAMAP" id="MF_00332">
    <property type="entry name" value="DnaK"/>
    <property type="match status" value="1"/>
</dbReference>
<dbReference type="PRINTS" id="PR00301">
    <property type="entry name" value="HEATSHOCK70"/>
</dbReference>
<feature type="region of interest" description="Disordered" evidence="10">
    <location>
        <begin position="582"/>
        <end position="613"/>
    </location>
</feature>
<keyword evidence="12" id="KW-1185">Reference proteome</keyword>
<name>A0A176K1C4_9BACT</name>
<dbReference type="PANTHER" id="PTHR19375">
    <property type="entry name" value="HEAT SHOCK PROTEIN 70KDA"/>
    <property type="match status" value="1"/>
</dbReference>
<feature type="compositionally biased region" description="Low complexity" evidence="10">
    <location>
        <begin position="582"/>
        <end position="592"/>
    </location>
</feature>
<dbReference type="RefSeq" id="WP_068346663.1">
    <property type="nucleotide sequence ID" value="NZ_JFHK01000005.1"/>
</dbReference>
<dbReference type="GO" id="GO:0051082">
    <property type="term" value="F:unfolded protein binding"/>
    <property type="evidence" value="ECO:0007669"/>
    <property type="project" value="InterPro"/>
</dbReference>
<evidence type="ECO:0000256" key="5">
    <source>
        <dbReference type="ARBA" id="ARBA00023016"/>
    </source>
</evidence>
<dbReference type="PROSITE" id="PS00297">
    <property type="entry name" value="HSP70_1"/>
    <property type="match status" value="1"/>
</dbReference>
<evidence type="ECO:0000256" key="2">
    <source>
        <dbReference type="ARBA" id="ARBA00022553"/>
    </source>
</evidence>
<gene>
    <name evidence="7 11" type="primary">dnaK</name>
    <name evidence="11" type="ORF">AT15_08200</name>
</gene>
<keyword evidence="6 7" id="KW-0143">Chaperone</keyword>
<dbReference type="InterPro" id="IPR013126">
    <property type="entry name" value="Hsp_70_fam"/>
</dbReference>
<dbReference type="FunFam" id="3.90.640.10:FF:000003">
    <property type="entry name" value="Molecular chaperone DnaK"/>
    <property type="match status" value="1"/>
</dbReference>
<dbReference type="Pfam" id="PF00012">
    <property type="entry name" value="HSP70"/>
    <property type="match status" value="1"/>
</dbReference>
<dbReference type="NCBIfam" id="NF001413">
    <property type="entry name" value="PRK00290.1"/>
    <property type="match status" value="1"/>
</dbReference>
<evidence type="ECO:0000256" key="7">
    <source>
        <dbReference type="HAMAP-Rule" id="MF_00332"/>
    </source>
</evidence>
<keyword evidence="9" id="KW-0175">Coiled coil</keyword>
<dbReference type="Proteomes" id="UP000077339">
    <property type="component" value="Unassembled WGS sequence"/>
</dbReference>
<dbReference type="SUPFAM" id="SSF53067">
    <property type="entry name" value="Actin-like ATPase domain"/>
    <property type="match status" value="2"/>
</dbReference>
<dbReference type="InterPro" id="IPR029047">
    <property type="entry name" value="HSP70_peptide-bd_sf"/>
</dbReference>
<sequence length="613" mass="67366">MAEKEYIVGIDLGTTNSVIAWVKPDGSPEVIPNAEGARTTPSIVSFTKTGEIIVGEPAKRQAILNSDRTIRSIKRKMGSDYKVKIDDKEYTPQEISAYVLKKLKADAEAYLGGKVTKAVITCPAYFNDAQRQATKEAGIIAGLEVLRIINEPTAAAVAYGLDKAQGDKKVIVYDLGGGTFDVSLLEIGEGVVEVLATAGNNHLGGDDFDERLIDYMAEEFRKEHGIDLRKDKQAFQRLKDAAERAKIELSAKFETEVSLPFITATSEGPLHLEMKITRSTFESLIRDLIESTREQVERVLQDAKISPSDVDEIILVGGSTRIPFVQNFIKGIFGKEPNKSINPDEAVAVGAAIQSAILGGNLEKDLVLVDVTPLTLGVEVKGGILEPIIERNSTIPIKKSKIFTTAEDGQTEVEIRIYQGERTMAQDNIFLGSFKLTGIAPAPRGVPQIEVTFDIDSDGIVNVYAKDLGTNKQQSMVVTGRNKLSEDEIKRIVEDAKKYEEQDKRKKQEVELKNQADELAYRIEKLLKESGDKVPAEDRGNLETLVKDLRDALNKDDIARVKILFDKLQQESMKIGQLLYQQAQGASTQGGQSNPGQDDSGSEYIPPKDNPQN</sequence>
<proteinExistence type="evidence at transcript level"/>
<dbReference type="PATRIC" id="fig|1453497.3.peg.1629"/>
<accession>A0A176K1C4</accession>
<evidence type="ECO:0000256" key="6">
    <source>
        <dbReference type="ARBA" id="ARBA00023186"/>
    </source>
</evidence>
<organism evidence="11 12">
    <name type="scientific">Kosmotoga arenicorallina S304</name>
    <dbReference type="NCBI Taxonomy" id="1453497"/>
    <lineage>
        <taxon>Bacteria</taxon>
        <taxon>Thermotogati</taxon>
        <taxon>Thermotogota</taxon>
        <taxon>Thermotogae</taxon>
        <taxon>Kosmotogales</taxon>
        <taxon>Kosmotogaceae</taxon>
        <taxon>Kosmotoga</taxon>
    </lineage>
</organism>
<feature type="modified residue" description="Phosphothreonine; by autocatalysis" evidence="7">
    <location>
        <position position="179"/>
    </location>
</feature>
<dbReference type="PROSITE" id="PS00329">
    <property type="entry name" value="HSP70_2"/>
    <property type="match status" value="1"/>
</dbReference>
<dbReference type="CDD" id="cd10234">
    <property type="entry name" value="ASKHA_NBD_HSP70_DnaK-like"/>
    <property type="match status" value="1"/>
</dbReference>
<dbReference type="EMBL" id="JFHK01000005">
    <property type="protein sequence ID" value="OAA30952.1"/>
    <property type="molecule type" value="Genomic_DNA"/>
</dbReference>
<evidence type="ECO:0000256" key="1">
    <source>
        <dbReference type="ARBA" id="ARBA00007381"/>
    </source>
</evidence>
<dbReference type="FunFam" id="3.30.420.40:FF:000071">
    <property type="entry name" value="Molecular chaperone DnaK"/>
    <property type="match status" value="1"/>
</dbReference>
<evidence type="ECO:0000256" key="8">
    <source>
        <dbReference type="RuleBase" id="RU003322"/>
    </source>
</evidence>
<dbReference type="InterPro" id="IPR018181">
    <property type="entry name" value="Heat_shock_70_CS"/>
</dbReference>
<dbReference type="Gene3D" id="1.20.1270.10">
    <property type="match status" value="1"/>
</dbReference>